<dbReference type="NCBIfam" id="TIGR04282">
    <property type="entry name" value="glyco_like_cofC"/>
    <property type="match status" value="1"/>
</dbReference>
<protein>
    <submittedName>
        <fullName evidence="2">Transferase</fullName>
    </submittedName>
</protein>
<dbReference type="SUPFAM" id="SSF53448">
    <property type="entry name" value="Nucleotide-diphospho-sugar transferases"/>
    <property type="match status" value="1"/>
</dbReference>
<gene>
    <name evidence="1" type="ORF">CH360_13020</name>
    <name evidence="2" type="ORF">CH373_04310</name>
</gene>
<evidence type="ECO:0000313" key="3">
    <source>
        <dbReference type="Proteomes" id="UP000231962"/>
    </source>
</evidence>
<sequence length="212" mass="23889">MNSSSVINVFLRNPVPGKVKTRLAQAVGDETALKVYLALLEKTRLAIKDLEQSKNLWFDDYIPDPTSFEDWGKNSPTKLIQQGSDLGEKMHNAFLHCFRNGARSAIIIGSDCPGLHSIHIMEAFRILEQNDAVLGPANDGGYYLIGLNQDVPSLFQNMEWSTNRVFAESLERLQWARKHVGILPKLSDLDTIEDLREWESKGGFSWSKNSPE</sequence>
<dbReference type="PANTHER" id="PTHR36529:SF1">
    <property type="entry name" value="GLYCOSYLTRANSFERASE"/>
    <property type="match status" value="1"/>
</dbReference>
<evidence type="ECO:0000313" key="4">
    <source>
        <dbReference type="Proteomes" id="UP000231990"/>
    </source>
</evidence>
<dbReference type="GO" id="GO:0016740">
    <property type="term" value="F:transferase activity"/>
    <property type="evidence" value="ECO:0007669"/>
    <property type="project" value="UniProtKB-KW"/>
</dbReference>
<dbReference type="EMBL" id="NPDZ01000002">
    <property type="protein sequence ID" value="PJZ74148.1"/>
    <property type="molecule type" value="Genomic_DNA"/>
</dbReference>
<keyword evidence="3" id="KW-1185">Reference proteome</keyword>
<keyword evidence="2" id="KW-0808">Transferase</keyword>
<dbReference type="AlphaFoldDB" id="A0A2M9ZPY1"/>
<dbReference type="PANTHER" id="PTHR36529">
    <property type="entry name" value="SLL1095 PROTEIN"/>
    <property type="match status" value="1"/>
</dbReference>
<dbReference type="Pfam" id="PF09837">
    <property type="entry name" value="DUF2064"/>
    <property type="match status" value="1"/>
</dbReference>
<dbReference type="Proteomes" id="UP000231962">
    <property type="component" value="Unassembled WGS sequence"/>
</dbReference>
<dbReference type="OrthoDB" id="9810303at2"/>
<evidence type="ECO:0000313" key="2">
    <source>
        <dbReference type="EMBL" id="PJZ74148.1"/>
    </source>
</evidence>
<dbReference type="Proteomes" id="UP000231990">
    <property type="component" value="Unassembled WGS sequence"/>
</dbReference>
<dbReference type="InterPro" id="IPR018641">
    <property type="entry name" value="Trfase_1_rSAM/seldom-assoc"/>
</dbReference>
<organism evidence="2 4">
    <name type="scientific">Leptospira perolatii</name>
    <dbReference type="NCBI Taxonomy" id="2023191"/>
    <lineage>
        <taxon>Bacteria</taxon>
        <taxon>Pseudomonadati</taxon>
        <taxon>Spirochaetota</taxon>
        <taxon>Spirochaetia</taxon>
        <taxon>Leptospirales</taxon>
        <taxon>Leptospiraceae</taxon>
        <taxon>Leptospira</taxon>
    </lineage>
</organism>
<dbReference type="Gene3D" id="3.90.550.10">
    <property type="entry name" value="Spore Coat Polysaccharide Biosynthesis Protein SpsA, Chain A"/>
    <property type="match status" value="1"/>
</dbReference>
<reference evidence="3 4" key="1">
    <citation type="submission" date="2017-07" db="EMBL/GenBank/DDBJ databases">
        <title>Leptospira spp. isolated from tropical soils.</title>
        <authorList>
            <person name="Thibeaux R."/>
            <person name="Iraola G."/>
            <person name="Ferres I."/>
            <person name="Bierque E."/>
            <person name="Girault D."/>
            <person name="Soupe-Gilbert M.-E."/>
            <person name="Picardeau M."/>
            <person name="Goarant C."/>
        </authorList>
    </citation>
    <scope>NUCLEOTIDE SEQUENCE [LARGE SCALE GENOMIC DNA]</scope>
    <source>
        <strain evidence="2 4">FH1-B-B1</strain>
        <strain evidence="1 3">FH1-B-C1</strain>
    </source>
</reference>
<name>A0A2M9ZPY1_9LEPT</name>
<proteinExistence type="predicted"/>
<accession>A0A2M9ZPY1</accession>
<dbReference type="InterPro" id="IPR029044">
    <property type="entry name" value="Nucleotide-diphossugar_trans"/>
</dbReference>
<dbReference type="RefSeq" id="WP_100714489.1">
    <property type="nucleotide sequence ID" value="NZ_NPDY01000013.1"/>
</dbReference>
<dbReference type="EMBL" id="NPDY01000013">
    <property type="protein sequence ID" value="PJZ68984.1"/>
    <property type="molecule type" value="Genomic_DNA"/>
</dbReference>
<evidence type="ECO:0000313" key="1">
    <source>
        <dbReference type="EMBL" id="PJZ68984.1"/>
    </source>
</evidence>
<comment type="caution">
    <text evidence="2">The sequence shown here is derived from an EMBL/GenBank/DDBJ whole genome shotgun (WGS) entry which is preliminary data.</text>
</comment>